<evidence type="ECO:0000313" key="16">
    <source>
        <dbReference type="EMBL" id="MCM3713427.1"/>
    </source>
</evidence>
<evidence type="ECO:0000256" key="7">
    <source>
        <dbReference type="ARBA" id="ARBA00023125"/>
    </source>
</evidence>
<evidence type="ECO:0000256" key="12">
    <source>
        <dbReference type="PROSITE-ProRule" id="PRU00169"/>
    </source>
</evidence>
<reference evidence="16" key="1">
    <citation type="submission" date="2022-05" db="EMBL/GenBank/DDBJ databases">
        <title>Comparative Genomics of Spacecraft Associated Microbes.</title>
        <authorList>
            <person name="Tran M.T."/>
            <person name="Wright A."/>
            <person name="Seuylemezian A."/>
            <person name="Eisen J."/>
            <person name="Coil D."/>
        </authorList>
    </citation>
    <scope>NUCLEOTIDE SEQUENCE</scope>
    <source>
        <strain evidence="16">214.1.1</strain>
    </source>
</reference>
<dbReference type="InterPro" id="IPR011006">
    <property type="entry name" value="CheY-like_superfamily"/>
</dbReference>
<dbReference type="GO" id="GO:0006355">
    <property type="term" value="P:regulation of DNA-templated transcription"/>
    <property type="evidence" value="ECO:0007669"/>
    <property type="project" value="InterPro"/>
</dbReference>
<evidence type="ECO:0000256" key="13">
    <source>
        <dbReference type="PROSITE-ProRule" id="PRU01091"/>
    </source>
</evidence>
<dbReference type="GO" id="GO:0000976">
    <property type="term" value="F:transcription cis-regulatory region binding"/>
    <property type="evidence" value="ECO:0007669"/>
    <property type="project" value="TreeGrafter"/>
</dbReference>
<gene>
    <name evidence="16" type="ORF">M3202_04975</name>
</gene>
<dbReference type="SMART" id="SM00448">
    <property type="entry name" value="REC"/>
    <property type="match status" value="1"/>
</dbReference>
<dbReference type="Proteomes" id="UP001139179">
    <property type="component" value="Unassembled WGS sequence"/>
</dbReference>
<feature type="domain" description="OmpR/PhoB-type" evidence="15">
    <location>
        <begin position="125"/>
        <end position="222"/>
    </location>
</feature>
<dbReference type="InterPro" id="IPR001789">
    <property type="entry name" value="Sig_transdc_resp-reg_receiver"/>
</dbReference>
<keyword evidence="17" id="KW-1185">Reference proteome</keyword>
<feature type="domain" description="Response regulatory" evidence="14">
    <location>
        <begin position="3"/>
        <end position="117"/>
    </location>
</feature>
<evidence type="ECO:0000256" key="9">
    <source>
        <dbReference type="ARBA" id="ARBA00023163"/>
    </source>
</evidence>
<dbReference type="Gene3D" id="6.10.250.690">
    <property type="match status" value="1"/>
</dbReference>
<evidence type="ECO:0000256" key="5">
    <source>
        <dbReference type="ARBA" id="ARBA00023015"/>
    </source>
</evidence>
<dbReference type="Pfam" id="PF00486">
    <property type="entry name" value="Trans_reg_C"/>
    <property type="match status" value="1"/>
</dbReference>
<dbReference type="Pfam" id="PF00072">
    <property type="entry name" value="Response_reg"/>
    <property type="match status" value="1"/>
</dbReference>
<dbReference type="InterPro" id="IPR036388">
    <property type="entry name" value="WH-like_DNA-bd_sf"/>
</dbReference>
<dbReference type="Gene3D" id="1.10.10.10">
    <property type="entry name" value="Winged helix-like DNA-binding domain superfamily/Winged helix DNA-binding domain"/>
    <property type="match status" value="1"/>
</dbReference>
<evidence type="ECO:0000259" key="15">
    <source>
        <dbReference type="PROSITE" id="PS51755"/>
    </source>
</evidence>
<dbReference type="FunFam" id="3.40.50.2300:FF:000001">
    <property type="entry name" value="DNA-binding response regulator PhoB"/>
    <property type="match status" value="1"/>
</dbReference>
<dbReference type="Gene3D" id="3.40.50.2300">
    <property type="match status" value="1"/>
</dbReference>
<dbReference type="GO" id="GO:0005829">
    <property type="term" value="C:cytosol"/>
    <property type="evidence" value="ECO:0007669"/>
    <property type="project" value="TreeGrafter"/>
</dbReference>
<evidence type="ECO:0000256" key="10">
    <source>
        <dbReference type="ARBA" id="ARBA00037471"/>
    </source>
</evidence>
<keyword evidence="4" id="KW-0902">Two-component regulatory system</keyword>
<proteinExistence type="predicted"/>
<keyword evidence="3 12" id="KW-0597">Phosphoprotein</keyword>
<evidence type="ECO:0000259" key="14">
    <source>
        <dbReference type="PROSITE" id="PS50110"/>
    </source>
</evidence>
<organism evidence="16 17">
    <name type="scientific">Halalkalibacter oceani</name>
    <dbReference type="NCBI Taxonomy" id="1653776"/>
    <lineage>
        <taxon>Bacteria</taxon>
        <taxon>Bacillati</taxon>
        <taxon>Bacillota</taxon>
        <taxon>Bacilli</taxon>
        <taxon>Bacillales</taxon>
        <taxon>Bacillaceae</taxon>
        <taxon>Halalkalibacter</taxon>
    </lineage>
</organism>
<keyword evidence="5" id="KW-0805">Transcription regulation</keyword>
<dbReference type="EMBL" id="JAMBOL010000003">
    <property type="protein sequence ID" value="MCM3713427.1"/>
    <property type="molecule type" value="Genomic_DNA"/>
</dbReference>
<protein>
    <recommendedName>
        <fullName evidence="11">Heme response regulator HssR</fullName>
    </recommendedName>
</protein>
<dbReference type="SUPFAM" id="SSF52172">
    <property type="entry name" value="CheY-like"/>
    <property type="match status" value="1"/>
</dbReference>
<dbReference type="PANTHER" id="PTHR48111:SF49">
    <property type="entry name" value="HEME RESPONSE REGULATOR HSSR"/>
    <property type="match status" value="1"/>
</dbReference>
<sequence>MFDILVVEDDINTQKLMCAVLRHGGYNAYTAKNGLEALSRMETRRFDLIVLDLMMPGMDGYQLCNELRGTGDDIPILMVTATHEITDKHKGFLAGTDDYMTKPFDEQEMLFRIKALLRRAQIATEHKLVLGETTLDYNTLMVTRGAVQTVLPPKEFYLLFKLLSYPNKIFTRLQLIEDIWGLESESDDHTLNVHINRLRDKFKDNPGFEIVTVRGLGYKMVKRV</sequence>
<name>A0A9X2DQA7_9BACI</name>
<evidence type="ECO:0000256" key="1">
    <source>
        <dbReference type="ARBA" id="ARBA00004496"/>
    </source>
</evidence>
<keyword evidence="8" id="KW-0010">Activator</keyword>
<evidence type="ECO:0000256" key="11">
    <source>
        <dbReference type="ARBA" id="ARBA00039976"/>
    </source>
</evidence>
<dbReference type="GO" id="GO:0000156">
    <property type="term" value="F:phosphorelay response regulator activity"/>
    <property type="evidence" value="ECO:0007669"/>
    <property type="project" value="TreeGrafter"/>
</dbReference>
<comment type="function">
    <text evidence="10">Member of the two-component regulatory system HssS/HssR involved in intracellular heme homeostasis and tempering of staphylococcal virulence. Phosphorylated HssR binds to a direct repeat sequence within hrtAB promoter and activates the expression of hrtAB, an efflux pump, in response to extracellular heme, hemin, hemoglobin or blood.</text>
</comment>
<evidence type="ECO:0000256" key="3">
    <source>
        <dbReference type="ARBA" id="ARBA00022553"/>
    </source>
</evidence>
<dbReference type="PROSITE" id="PS50110">
    <property type="entry name" value="RESPONSE_REGULATORY"/>
    <property type="match status" value="1"/>
</dbReference>
<evidence type="ECO:0000256" key="2">
    <source>
        <dbReference type="ARBA" id="ARBA00022490"/>
    </source>
</evidence>
<dbReference type="InterPro" id="IPR001867">
    <property type="entry name" value="OmpR/PhoB-type_DNA-bd"/>
</dbReference>
<dbReference type="RefSeq" id="WP_251222251.1">
    <property type="nucleotide sequence ID" value="NZ_JAMBOL010000003.1"/>
</dbReference>
<evidence type="ECO:0000256" key="4">
    <source>
        <dbReference type="ARBA" id="ARBA00023012"/>
    </source>
</evidence>
<dbReference type="PANTHER" id="PTHR48111">
    <property type="entry name" value="REGULATOR OF RPOS"/>
    <property type="match status" value="1"/>
</dbReference>
<dbReference type="SMART" id="SM00862">
    <property type="entry name" value="Trans_reg_C"/>
    <property type="match status" value="1"/>
</dbReference>
<dbReference type="CDD" id="cd00383">
    <property type="entry name" value="trans_reg_C"/>
    <property type="match status" value="1"/>
</dbReference>
<evidence type="ECO:0000256" key="8">
    <source>
        <dbReference type="ARBA" id="ARBA00023159"/>
    </source>
</evidence>
<comment type="caution">
    <text evidence="16">The sequence shown here is derived from an EMBL/GenBank/DDBJ whole genome shotgun (WGS) entry which is preliminary data.</text>
</comment>
<evidence type="ECO:0000313" key="17">
    <source>
        <dbReference type="Proteomes" id="UP001139179"/>
    </source>
</evidence>
<dbReference type="CDD" id="cd17574">
    <property type="entry name" value="REC_OmpR"/>
    <property type="match status" value="1"/>
</dbReference>
<accession>A0A9X2DQA7</accession>
<dbReference type="GO" id="GO:0032993">
    <property type="term" value="C:protein-DNA complex"/>
    <property type="evidence" value="ECO:0007669"/>
    <property type="project" value="TreeGrafter"/>
</dbReference>
<evidence type="ECO:0000256" key="6">
    <source>
        <dbReference type="ARBA" id="ARBA00023026"/>
    </source>
</evidence>
<dbReference type="InterPro" id="IPR039420">
    <property type="entry name" value="WalR-like"/>
</dbReference>
<feature type="DNA-binding region" description="OmpR/PhoB-type" evidence="13">
    <location>
        <begin position="125"/>
        <end position="222"/>
    </location>
</feature>
<keyword evidence="2" id="KW-0963">Cytoplasm</keyword>
<keyword evidence="6" id="KW-0843">Virulence</keyword>
<keyword evidence="7 13" id="KW-0238">DNA-binding</keyword>
<dbReference type="PROSITE" id="PS51755">
    <property type="entry name" value="OMPR_PHOB"/>
    <property type="match status" value="1"/>
</dbReference>
<keyword evidence="9" id="KW-0804">Transcription</keyword>
<dbReference type="AlphaFoldDB" id="A0A9X2DQA7"/>
<comment type="subcellular location">
    <subcellularLocation>
        <location evidence="1">Cytoplasm</location>
    </subcellularLocation>
</comment>
<feature type="modified residue" description="4-aspartylphosphate" evidence="12">
    <location>
        <position position="52"/>
    </location>
</feature>